<dbReference type="Ensembl" id="ENSRNOT00000084687.3">
    <property type="protein sequence ID" value="ENSRNOP00000069161.2"/>
    <property type="gene ID" value="ENSRNOG00000039871.6"/>
</dbReference>
<reference evidence="1" key="2">
    <citation type="submission" date="2025-08" db="UniProtKB">
        <authorList>
            <consortium name="Ensembl"/>
        </authorList>
    </citation>
    <scope>IDENTIFICATION</scope>
    <source>
        <strain evidence="1">Brown Norway</strain>
    </source>
</reference>
<keyword evidence="2" id="KW-1185">Reference proteome</keyword>
<dbReference type="RefSeq" id="XP_006251795.1">
    <property type="nucleotide sequence ID" value="XM_006251733.4"/>
</dbReference>
<dbReference type="PANTHER" id="PTHR14286">
    <property type="entry name" value="GENE, 49355-RELATED"/>
    <property type="match status" value="1"/>
</dbReference>
<dbReference type="RefSeq" id="XP_006251794.1">
    <property type="nucleotide sequence ID" value="XM_006251732.4"/>
</dbReference>
<reference evidence="1" key="1">
    <citation type="submission" date="2024-01" db="EMBL/GenBank/DDBJ databases">
        <title>GRCr8: a new rat reference genome assembly contstructed from accurate long reads and long range scaffolding.</title>
        <authorList>
            <person name="Doris P.A."/>
            <person name="Kalbfleisch T."/>
            <person name="Li K."/>
            <person name="Howe K."/>
            <person name="Wood J."/>
        </authorList>
    </citation>
    <scope>NUCLEOTIDE SEQUENCE [LARGE SCALE GENOMIC DNA]</scope>
    <source>
        <strain evidence="1">Brown Norway</strain>
    </source>
</reference>
<proteinExistence type="predicted"/>
<reference evidence="1" key="3">
    <citation type="submission" date="2025-09" db="UniProtKB">
        <authorList>
            <consortium name="Ensembl"/>
        </authorList>
    </citation>
    <scope>IDENTIFICATION</scope>
    <source>
        <strain evidence="1">Brown Norway</strain>
    </source>
</reference>
<dbReference type="RefSeq" id="XP_063130141.1">
    <property type="nucleotide sequence ID" value="XM_063274071.1"/>
</dbReference>
<dbReference type="Pfam" id="PF15134">
    <property type="entry name" value="CEP15-like"/>
    <property type="match status" value="1"/>
</dbReference>
<dbReference type="RefSeq" id="XP_017455098.1">
    <property type="nucleotide sequence ID" value="XM_017599609.3"/>
</dbReference>
<evidence type="ECO:0000313" key="1">
    <source>
        <dbReference type="Ensembl" id="ENSRNOP00000069161.2"/>
    </source>
</evidence>
<accession>A0A0G2JUN2</accession>
<sequence length="135" mass="15892">MTSLFTQEVHLSKRHEEIVSQRLMLLQKMKNKFGDQSTERASLQATETACRRNLQLLQDIDVAEKAFQTKLTPHPQPEMLSLETRYWASVEEHVPKWEQFLLGKALIQYVPVSGRLRMVLKNESWEWLLNSDRLI</sequence>
<dbReference type="CTD" id="57415"/>
<evidence type="ECO:0000313" key="3">
    <source>
        <dbReference type="RGD" id="1306063"/>
    </source>
</evidence>
<dbReference type="RGD" id="1306063">
    <property type="gene designation" value="Cep15"/>
</dbReference>
<name>A0A0G2JUN2_RAT</name>
<dbReference type="RefSeq" id="XP_006251793.1">
    <property type="nucleotide sequence ID" value="XM_006251731.5"/>
</dbReference>
<dbReference type="GeneTree" id="ENSGT00390000005214"/>
<organism evidence="1 2">
    <name type="scientific">Rattus norvegicus</name>
    <name type="common">Rat</name>
    <dbReference type="NCBI Taxonomy" id="10116"/>
    <lineage>
        <taxon>Eukaryota</taxon>
        <taxon>Metazoa</taxon>
        <taxon>Chordata</taxon>
        <taxon>Craniata</taxon>
        <taxon>Vertebrata</taxon>
        <taxon>Euteleostomi</taxon>
        <taxon>Mammalia</taxon>
        <taxon>Eutheria</taxon>
        <taxon>Euarchontoglires</taxon>
        <taxon>Glires</taxon>
        <taxon>Rodentia</taxon>
        <taxon>Myomorpha</taxon>
        <taxon>Muroidea</taxon>
        <taxon>Muridae</taxon>
        <taxon>Murinae</taxon>
        <taxon>Rattus</taxon>
    </lineage>
</organism>
<dbReference type="AlphaFoldDB" id="A0A0G2JUN2"/>
<dbReference type="GeneID" id="289928"/>
<gene>
    <name evidence="1 3" type="primary">Cep15</name>
    <name evidence="3" type="synonym">RGD1306063</name>
</gene>
<dbReference type="RefSeq" id="XP_006251792.1">
    <property type="nucleotide sequence ID" value="XM_006251730.5"/>
</dbReference>
<dbReference type="OMA" id="KEYIPKW"/>
<protein>
    <submittedName>
        <fullName evidence="1">Centrosomal protein 15</fullName>
    </submittedName>
</protein>
<dbReference type="AGR" id="RGD:1306063"/>
<dbReference type="Bgee" id="ENSRNOG00000039871">
    <property type="expression patterns" value="Expressed in pancreas and 20 other cell types or tissues"/>
</dbReference>
<dbReference type="PANTHER" id="PTHR14286:SF2">
    <property type="entry name" value="CENTROSOMAL PROTEIN 15 KDA"/>
    <property type="match status" value="1"/>
</dbReference>
<dbReference type="InterPro" id="IPR028006">
    <property type="entry name" value="CEP15-like"/>
</dbReference>
<dbReference type="ExpressionAtlas" id="A0A0G2JUN2">
    <property type="expression patterns" value="baseline and differential"/>
</dbReference>
<dbReference type="Proteomes" id="UP000002494">
    <property type="component" value="Chromosome 15"/>
</dbReference>
<evidence type="ECO:0000313" key="2">
    <source>
        <dbReference type="Proteomes" id="UP000002494"/>
    </source>
</evidence>